<protein>
    <submittedName>
        <fullName evidence="2">MCE-family protein MCE3d</fullName>
    </submittedName>
</protein>
<dbReference type="Proteomes" id="UP000255389">
    <property type="component" value="Unassembled WGS sequence"/>
</dbReference>
<evidence type="ECO:0000259" key="1">
    <source>
        <dbReference type="Pfam" id="PF02470"/>
    </source>
</evidence>
<dbReference type="EMBL" id="UGQY01000001">
    <property type="protein sequence ID" value="STZ72573.1"/>
    <property type="molecule type" value="Genomic_DNA"/>
</dbReference>
<organism evidence="2 3">
    <name type="scientific">Mycolicibacterium fortuitum</name>
    <name type="common">Mycobacterium fortuitum</name>
    <dbReference type="NCBI Taxonomy" id="1766"/>
    <lineage>
        <taxon>Bacteria</taxon>
        <taxon>Bacillati</taxon>
        <taxon>Actinomycetota</taxon>
        <taxon>Actinomycetes</taxon>
        <taxon>Mycobacteriales</taxon>
        <taxon>Mycobacteriaceae</taxon>
        <taxon>Mycolicibacterium</taxon>
    </lineage>
</organism>
<dbReference type="Pfam" id="PF02470">
    <property type="entry name" value="MlaD"/>
    <property type="match status" value="1"/>
</dbReference>
<dbReference type="InterPro" id="IPR052336">
    <property type="entry name" value="MlaD_Phospholipid_Transporter"/>
</dbReference>
<sequence length="98" mass="10742">MRISKTQLALTTGLVVVLTAGVLLAFRMNGPTARTTVTAYFANSNGLFVGDDVLILGVPVGKVSKIEPQPERAKVTFWVDTQYKVPQRSPPRSSHRSW</sequence>
<dbReference type="PANTHER" id="PTHR33371">
    <property type="entry name" value="INTERMEMBRANE PHOSPHOLIPID TRANSPORT SYSTEM BINDING PROTEIN MLAD-RELATED"/>
    <property type="match status" value="1"/>
</dbReference>
<evidence type="ECO:0000313" key="2">
    <source>
        <dbReference type="EMBL" id="STZ72573.1"/>
    </source>
</evidence>
<proteinExistence type="predicted"/>
<dbReference type="AlphaFoldDB" id="A0A378U6Z9"/>
<dbReference type="PANTHER" id="PTHR33371:SF4">
    <property type="entry name" value="INTERMEMBRANE PHOSPHOLIPID TRANSPORT SYSTEM BINDING PROTEIN MLAD"/>
    <property type="match status" value="1"/>
</dbReference>
<dbReference type="GO" id="GO:0005576">
    <property type="term" value="C:extracellular region"/>
    <property type="evidence" value="ECO:0007669"/>
    <property type="project" value="TreeGrafter"/>
</dbReference>
<name>A0A378U6Z9_MYCFO</name>
<reference evidence="2 3" key="1">
    <citation type="submission" date="2018-06" db="EMBL/GenBank/DDBJ databases">
        <authorList>
            <consortium name="Pathogen Informatics"/>
            <person name="Doyle S."/>
        </authorList>
    </citation>
    <scope>NUCLEOTIDE SEQUENCE [LARGE SCALE GENOMIC DNA]</scope>
    <source>
        <strain evidence="2 3">NCTC1542</strain>
    </source>
</reference>
<feature type="domain" description="Mce/MlaD" evidence="1">
    <location>
        <begin position="35"/>
        <end position="88"/>
    </location>
</feature>
<gene>
    <name evidence="2" type="primary">mce3D_1</name>
    <name evidence="2" type="ORF">NCTC1542_00110</name>
</gene>
<evidence type="ECO:0000313" key="3">
    <source>
        <dbReference type="Proteomes" id="UP000255389"/>
    </source>
</evidence>
<accession>A0A378U6Z9</accession>
<dbReference type="InterPro" id="IPR003399">
    <property type="entry name" value="Mce/MlaD"/>
</dbReference>